<reference evidence="10" key="3">
    <citation type="submission" date="2025-09" db="UniProtKB">
        <authorList>
            <consortium name="Ensembl"/>
        </authorList>
    </citation>
    <scope>IDENTIFICATION</scope>
</reference>
<dbReference type="Pfam" id="PF03770">
    <property type="entry name" value="IPK"/>
    <property type="match status" value="1"/>
</dbReference>
<keyword evidence="3" id="KW-0547">Nucleotide-binding</keyword>
<reference evidence="10 11" key="1">
    <citation type="submission" date="2018-10" db="EMBL/GenBank/DDBJ databases">
        <title>Improved assembly of the deer mouse Peromyscus maniculatus genome.</title>
        <authorList>
            <person name="Lassance J.-M."/>
            <person name="Hoekstra H.E."/>
        </authorList>
    </citation>
    <scope>NUCLEOTIDE SEQUENCE [LARGE SCALE GENOMIC DNA]</scope>
</reference>
<evidence type="ECO:0000256" key="2">
    <source>
        <dbReference type="ARBA" id="ARBA00022679"/>
    </source>
</evidence>
<evidence type="ECO:0000313" key="10">
    <source>
        <dbReference type="Ensembl" id="ENSPEMP00000015919.1"/>
    </source>
</evidence>
<dbReference type="FunFam" id="3.30.470.160:FF:000001">
    <property type="entry name" value="Kinase"/>
    <property type="match status" value="1"/>
</dbReference>
<proteinExistence type="inferred from homology"/>
<evidence type="ECO:0000256" key="1">
    <source>
        <dbReference type="ARBA" id="ARBA00007374"/>
    </source>
</evidence>
<feature type="compositionally biased region" description="Polar residues" evidence="9">
    <location>
        <begin position="238"/>
        <end position="271"/>
    </location>
</feature>
<dbReference type="InterPro" id="IPR038286">
    <property type="entry name" value="IPK_sf"/>
</dbReference>
<dbReference type="SUPFAM" id="SSF56104">
    <property type="entry name" value="SAICAR synthase-like"/>
    <property type="match status" value="1"/>
</dbReference>
<evidence type="ECO:0000256" key="6">
    <source>
        <dbReference type="ARBA" id="ARBA00022860"/>
    </source>
</evidence>
<keyword evidence="6" id="KW-0112">Calmodulin-binding</keyword>
<evidence type="ECO:0000256" key="7">
    <source>
        <dbReference type="ARBA" id="ARBA00051963"/>
    </source>
</evidence>
<keyword evidence="4 8" id="KW-0418">Kinase</keyword>
<dbReference type="EC" id="2.7.-.-" evidence="8"/>
<evidence type="ECO:0000256" key="4">
    <source>
        <dbReference type="ARBA" id="ARBA00022777"/>
    </source>
</evidence>
<keyword evidence="5" id="KW-0067">ATP-binding</keyword>
<name>A0A6I9MKS0_PERMB</name>
<dbReference type="GeneTree" id="ENSGT00940000160033"/>
<dbReference type="CTD" id="80271"/>
<dbReference type="Ensembl" id="ENSPEMT00000020227.2">
    <property type="protein sequence ID" value="ENSPEMP00000015919.1"/>
    <property type="gene ID" value="ENSPEMG00000015305.2"/>
</dbReference>
<sequence length="679" mass="74321">MRRCPCRGSLSEAEAGALPAGARMGLEALRGGRRRQPGLQRPGPGAGGLTGRSERGGPQAWTEGSSLHSEAERTDLGPVRCPDDPQADSCGDRHAVCEAAGLGAEPEKPSHNQEQDGSNLQTHPERNSPGVEMEMAGSWTDGFRTDPHKSDLQSQPKRASLCIQPGLDESWTGLERLELWQTLPERDKPWVDHLRTHHSTSKLQTHPDGVFPSPEPRADGPCKESSADGSRTPHDTDGSGTDSQTHGSLIRQSAQTAWKQPGSNGFSTQDTDGAWIQPGIDGPWADSILGESNGDDPLDEPEPGELVTNLCSHLGCNSLCPVPRLIITPETPEPEAQPVGPPSRIEGGTGGFSSASSFDESEDDLVAGGGGTSDPEDRSGSKPWKKLKTALKYSPFVVSFRKHHYPWVQLSGHAGNFQAGEDGRILKRFCQCEQRSLEQLMGDPLQPFVPAYYGMVHRDGQAFNQMEDLLADFEGPSIMDCKMGSRTYLEEELVKARERPRPRKDMYEKMVAVDPGAPTPEEHAQGAVTKPRYMQWRETLSSTSTLGFRIEGIKKADGTCNTNFKKTQALEQVTKVLEDFVDGDLGILRKYVARLEDLREALENSPFFKTHEVVGSSLLFVHDHSGLAKVWMIDFGKTVALPNHQTLSHRLPWAEGNREDGYLWGLDNLIRLLQGLAQS</sequence>
<keyword evidence="11" id="KW-1185">Reference proteome</keyword>
<dbReference type="GO" id="GO:0005516">
    <property type="term" value="F:calmodulin binding"/>
    <property type="evidence" value="ECO:0007669"/>
    <property type="project" value="UniProtKB-KW"/>
</dbReference>
<dbReference type="GO" id="GO:0032958">
    <property type="term" value="P:inositol phosphate biosynthetic process"/>
    <property type="evidence" value="ECO:0007669"/>
    <property type="project" value="InterPro"/>
</dbReference>
<evidence type="ECO:0000256" key="5">
    <source>
        <dbReference type="ARBA" id="ARBA00022840"/>
    </source>
</evidence>
<dbReference type="PANTHER" id="PTHR12400:SF106">
    <property type="entry name" value="INOSITOL-TRISPHOSPHATE 3-KINASE C"/>
    <property type="match status" value="1"/>
</dbReference>
<dbReference type="GO" id="GO:0005737">
    <property type="term" value="C:cytoplasm"/>
    <property type="evidence" value="ECO:0007669"/>
    <property type="project" value="Ensembl"/>
</dbReference>
<dbReference type="GO" id="GO:0016607">
    <property type="term" value="C:nuclear speck"/>
    <property type="evidence" value="ECO:0007669"/>
    <property type="project" value="Ensembl"/>
</dbReference>
<evidence type="ECO:0000256" key="3">
    <source>
        <dbReference type="ARBA" id="ARBA00022741"/>
    </source>
</evidence>
<keyword evidence="2 8" id="KW-0808">Transferase</keyword>
<dbReference type="GeneID" id="102921829"/>
<dbReference type="OrthoDB" id="338650at2759"/>
<feature type="compositionally biased region" description="Basic and acidic residues" evidence="9">
    <location>
        <begin position="105"/>
        <end position="114"/>
    </location>
</feature>
<dbReference type="PANTHER" id="PTHR12400">
    <property type="entry name" value="INOSITOL POLYPHOSPHATE KINASE"/>
    <property type="match status" value="1"/>
</dbReference>
<feature type="region of interest" description="Disordered" evidence="9">
    <location>
        <begin position="329"/>
        <end position="383"/>
    </location>
</feature>
<dbReference type="GO" id="GO:0071277">
    <property type="term" value="P:cellular response to calcium ion"/>
    <property type="evidence" value="ECO:0007669"/>
    <property type="project" value="Ensembl"/>
</dbReference>
<dbReference type="GO" id="GO:0000828">
    <property type="term" value="F:inositol hexakisphosphate kinase activity"/>
    <property type="evidence" value="ECO:0007669"/>
    <property type="project" value="TreeGrafter"/>
</dbReference>
<dbReference type="GO" id="GO:0008440">
    <property type="term" value="F:inositol-1,4,5-trisphosphate 3-kinase activity"/>
    <property type="evidence" value="ECO:0007669"/>
    <property type="project" value="UniProtKB-EC"/>
</dbReference>
<dbReference type="InterPro" id="IPR005522">
    <property type="entry name" value="IPK"/>
</dbReference>
<comment type="similarity">
    <text evidence="1 8">Belongs to the inositol phosphokinase (IPK) family.</text>
</comment>
<reference evidence="10" key="2">
    <citation type="submission" date="2025-08" db="UniProtKB">
        <authorList>
            <consortium name="Ensembl"/>
        </authorList>
    </citation>
    <scope>IDENTIFICATION</scope>
</reference>
<feature type="region of interest" description="Disordered" evidence="9">
    <location>
        <begin position="29"/>
        <end position="160"/>
    </location>
</feature>
<gene>
    <name evidence="10" type="primary">Itpkc</name>
</gene>
<dbReference type="GO" id="GO:0005524">
    <property type="term" value="F:ATP binding"/>
    <property type="evidence" value="ECO:0007669"/>
    <property type="project" value="UniProtKB-KW"/>
</dbReference>
<comment type="catalytic activity">
    <reaction evidence="7">
        <text>1D-myo-inositol 1,4,5-trisphosphate + ATP = 1D-myo-inositol 1,3,4,5-tetrakisphosphate + ADP + H(+)</text>
        <dbReference type="Rhea" id="RHEA:11020"/>
        <dbReference type="ChEBI" id="CHEBI:15378"/>
        <dbReference type="ChEBI" id="CHEBI:30616"/>
        <dbReference type="ChEBI" id="CHEBI:57895"/>
        <dbReference type="ChEBI" id="CHEBI:203600"/>
        <dbReference type="ChEBI" id="CHEBI:456216"/>
        <dbReference type="EC" id="2.7.1.127"/>
    </reaction>
    <physiologicalReaction direction="left-to-right" evidence="7">
        <dbReference type="Rhea" id="RHEA:11021"/>
    </physiologicalReaction>
</comment>
<organism evidence="10 11">
    <name type="scientific">Peromyscus maniculatus bairdii</name>
    <name type="common">Prairie deer mouse</name>
    <dbReference type="NCBI Taxonomy" id="230844"/>
    <lineage>
        <taxon>Eukaryota</taxon>
        <taxon>Metazoa</taxon>
        <taxon>Chordata</taxon>
        <taxon>Craniata</taxon>
        <taxon>Vertebrata</taxon>
        <taxon>Euteleostomi</taxon>
        <taxon>Mammalia</taxon>
        <taxon>Eutheria</taxon>
        <taxon>Euarchontoglires</taxon>
        <taxon>Glires</taxon>
        <taxon>Rodentia</taxon>
        <taxon>Myomorpha</taxon>
        <taxon>Muroidea</taxon>
        <taxon>Cricetidae</taxon>
        <taxon>Neotominae</taxon>
        <taxon>Peromyscus</taxon>
    </lineage>
</organism>
<dbReference type="GO" id="GO:0046854">
    <property type="term" value="P:phosphatidylinositol phosphate biosynthetic process"/>
    <property type="evidence" value="ECO:0007669"/>
    <property type="project" value="Ensembl"/>
</dbReference>
<dbReference type="RefSeq" id="XP_006995898.1">
    <property type="nucleotide sequence ID" value="XM_006995836.4"/>
</dbReference>
<dbReference type="AlphaFoldDB" id="A0A6I9MKS0"/>
<feature type="compositionally biased region" description="Basic and acidic residues" evidence="9">
    <location>
        <begin position="216"/>
        <end position="237"/>
    </location>
</feature>
<evidence type="ECO:0000256" key="8">
    <source>
        <dbReference type="RuleBase" id="RU363090"/>
    </source>
</evidence>
<evidence type="ECO:0000256" key="9">
    <source>
        <dbReference type="SAM" id="MobiDB-lite"/>
    </source>
</evidence>
<evidence type="ECO:0000313" key="11">
    <source>
        <dbReference type="Proteomes" id="UP000694547"/>
    </source>
</evidence>
<feature type="region of interest" description="Disordered" evidence="9">
    <location>
        <begin position="194"/>
        <end position="305"/>
    </location>
</feature>
<accession>A0A6I9MKS0</accession>
<feature type="compositionally biased region" description="Acidic residues" evidence="9">
    <location>
        <begin position="293"/>
        <end position="303"/>
    </location>
</feature>
<dbReference type="Proteomes" id="UP000694547">
    <property type="component" value="Chromosome 1"/>
</dbReference>
<protein>
    <recommendedName>
        <fullName evidence="8">Kinase</fullName>
        <ecNumber evidence="8">2.7.-.-</ecNumber>
    </recommendedName>
</protein>
<dbReference type="Gene3D" id="3.30.470.160">
    <property type="entry name" value="Inositol polyphosphate kinase"/>
    <property type="match status" value="1"/>
</dbReference>